<dbReference type="SUPFAM" id="SSF51430">
    <property type="entry name" value="NAD(P)-linked oxidoreductase"/>
    <property type="match status" value="1"/>
</dbReference>
<dbReference type="PANTHER" id="PTHR43147">
    <property type="entry name" value="PROTEIN TAS"/>
    <property type="match status" value="1"/>
</dbReference>
<dbReference type="Proteomes" id="UP001157418">
    <property type="component" value="Unassembled WGS sequence"/>
</dbReference>
<sequence length="123" mass="13672">MASATLTRTFYNLRSLGSSKPQVQRSLDTRRMVGTGERKSEVWCEAVGVTAENQKPLVITVKNGNDSLEICRVLNGMWQTSGGWGRIDRDGVVDAMLKYADAGLSTFDMADHCKIHEFHLSLH</sequence>
<dbReference type="PANTHER" id="PTHR43147:SF2">
    <property type="entry name" value="NADP-DEPENDENT OXIDOREDUCTASE DOMAIN-CONTAINING PROTEIN"/>
    <property type="match status" value="1"/>
</dbReference>
<gene>
    <name evidence="1" type="ORF">LVIROSA_LOCUS9253</name>
</gene>
<evidence type="ECO:0008006" key="3">
    <source>
        <dbReference type="Google" id="ProtNLM"/>
    </source>
</evidence>
<evidence type="ECO:0000313" key="2">
    <source>
        <dbReference type="Proteomes" id="UP001157418"/>
    </source>
</evidence>
<dbReference type="AlphaFoldDB" id="A0AAU9MCQ7"/>
<name>A0AAU9MCQ7_9ASTR</name>
<dbReference type="EMBL" id="CAKMRJ010001112">
    <property type="protein sequence ID" value="CAH1421879.1"/>
    <property type="molecule type" value="Genomic_DNA"/>
</dbReference>
<comment type="caution">
    <text evidence="1">The sequence shown here is derived from an EMBL/GenBank/DDBJ whole genome shotgun (WGS) entry which is preliminary data.</text>
</comment>
<organism evidence="1 2">
    <name type="scientific">Lactuca virosa</name>
    <dbReference type="NCBI Taxonomy" id="75947"/>
    <lineage>
        <taxon>Eukaryota</taxon>
        <taxon>Viridiplantae</taxon>
        <taxon>Streptophyta</taxon>
        <taxon>Embryophyta</taxon>
        <taxon>Tracheophyta</taxon>
        <taxon>Spermatophyta</taxon>
        <taxon>Magnoliopsida</taxon>
        <taxon>eudicotyledons</taxon>
        <taxon>Gunneridae</taxon>
        <taxon>Pentapetalae</taxon>
        <taxon>asterids</taxon>
        <taxon>campanulids</taxon>
        <taxon>Asterales</taxon>
        <taxon>Asteraceae</taxon>
        <taxon>Cichorioideae</taxon>
        <taxon>Cichorieae</taxon>
        <taxon>Lactucinae</taxon>
        <taxon>Lactuca</taxon>
    </lineage>
</organism>
<protein>
    <recommendedName>
        <fullName evidence="3">NADP-dependent oxidoreductase domain-containing protein</fullName>
    </recommendedName>
</protein>
<proteinExistence type="predicted"/>
<evidence type="ECO:0000313" key="1">
    <source>
        <dbReference type="EMBL" id="CAH1421879.1"/>
    </source>
</evidence>
<accession>A0AAU9MCQ7</accession>
<keyword evidence="2" id="KW-1185">Reference proteome</keyword>
<dbReference type="InterPro" id="IPR036812">
    <property type="entry name" value="NAD(P)_OxRdtase_dom_sf"/>
</dbReference>
<reference evidence="1 2" key="1">
    <citation type="submission" date="2022-01" db="EMBL/GenBank/DDBJ databases">
        <authorList>
            <person name="Xiong W."/>
            <person name="Schranz E."/>
        </authorList>
    </citation>
    <scope>NUCLEOTIDE SEQUENCE [LARGE SCALE GENOMIC DNA]</scope>
</reference>